<protein>
    <submittedName>
        <fullName evidence="2">Pyridoxamine 5'-phosphate oxidase family protein</fullName>
    </submittedName>
</protein>
<organism evidence="2 3">
    <name type="scientific">Alkalibacterium iburiense</name>
    <dbReference type="NCBI Taxonomy" id="290589"/>
    <lineage>
        <taxon>Bacteria</taxon>
        <taxon>Bacillati</taxon>
        <taxon>Bacillota</taxon>
        <taxon>Bacilli</taxon>
        <taxon>Lactobacillales</taxon>
        <taxon>Carnobacteriaceae</taxon>
        <taxon>Alkalibacterium</taxon>
    </lineage>
</organism>
<dbReference type="SUPFAM" id="SSF50475">
    <property type="entry name" value="FMN-binding split barrel"/>
    <property type="match status" value="1"/>
</dbReference>
<evidence type="ECO:0000259" key="1">
    <source>
        <dbReference type="Pfam" id="PF16242"/>
    </source>
</evidence>
<dbReference type="Gene3D" id="2.30.110.10">
    <property type="entry name" value="Electron Transport, Fmn-binding Protein, Chain A"/>
    <property type="match status" value="1"/>
</dbReference>
<name>A0ABN0XGA7_9LACT</name>
<dbReference type="Pfam" id="PF16242">
    <property type="entry name" value="Pyrid_ox_like"/>
    <property type="match status" value="1"/>
</dbReference>
<evidence type="ECO:0000313" key="2">
    <source>
        <dbReference type="EMBL" id="GAA0363257.1"/>
    </source>
</evidence>
<comment type="caution">
    <text evidence="2">The sequence shown here is derived from an EMBL/GenBank/DDBJ whole genome shotgun (WGS) entry which is preliminary data.</text>
</comment>
<dbReference type="PANTHER" id="PTHR34818:SF1">
    <property type="entry name" value="PROTEIN BLI-3"/>
    <property type="match status" value="1"/>
</dbReference>
<accession>A0ABN0XGA7</accession>
<feature type="domain" description="General stress protein FMN-binding split barrel" evidence="1">
    <location>
        <begin position="6"/>
        <end position="123"/>
    </location>
</feature>
<keyword evidence="3" id="KW-1185">Reference proteome</keyword>
<sequence>MADARGKALKIIEKDNIGVMATVSATKPVARYMTFYNEGFILYTITDKRTSKVEDIEANPNAFVLLGYEEGLLNKNFVEIEAKVSMTDDQSLIDHLWSSYMNAIFDGKDDPNILILKLTPEKVSLRGTKNTEVESIDLT</sequence>
<dbReference type="RefSeq" id="WP_343755217.1">
    <property type="nucleotide sequence ID" value="NZ_BAAACW010000094.1"/>
</dbReference>
<dbReference type="EMBL" id="BAAACW010000094">
    <property type="protein sequence ID" value="GAA0363257.1"/>
    <property type="molecule type" value="Genomic_DNA"/>
</dbReference>
<reference evidence="2 3" key="1">
    <citation type="journal article" date="2019" name="Int. J. Syst. Evol. Microbiol.">
        <title>The Global Catalogue of Microorganisms (GCM) 10K type strain sequencing project: providing services to taxonomists for standard genome sequencing and annotation.</title>
        <authorList>
            <consortium name="The Broad Institute Genomics Platform"/>
            <consortium name="The Broad Institute Genome Sequencing Center for Infectious Disease"/>
            <person name="Wu L."/>
            <person name="Ma J."/>
        </authorList>
    </citation>
    <scope>NUCLEOTIDE SEQUENCE [LARGE SCALE GENOMIC DNA]</scope>
    <source>
        <strain evidence="2 3">JCM 12662</strain>
    </source>
</reference>
<proteinExistence type="predicted"/>
<dbReference type="Proteomes" id="UP001501166">
    <property type="component" value="Unassembled WGS sequence"/>
</dbReference>
<dbReference type="InterPro" id="IPR012349">
    <property type="entry name" value="Split_barrel_FMN-bd"/>
</dbReference>
<gene>
    <name evidence="2" type="ORF">GCM10008932_14620</name>
</gene>
<evidence type="ECO:0000313" key="3">
    <source>
        <dbReference type="Proteomes" id="UP001501166"/>
    </source>
</evidence>
<dbReference type="PANTHER" id="PTHR34818">
    <property type="entry name" value="PROTEIN BLI-3"/>
    <property type="match status" value="1"/>
</dbReference>
<dbReference type="InterPro" id="IPR052917">
    <property type="entry name" value="Stress-Dev_Protein"/>
</dbReference>
<dbReference type="InterPro" id="IPR038725">
    <property type="entry name" value="YdaG_split_barrel_FMN-bd"/>
</dbReference>